<dbReference type="RefSeq" id="WP_097174872.1">
    <property type="nucleotide sequence ID" value="NZ_OBML01000005.1"/>
</dbReference>
<keyword evidence="1" id="KW-1133">Transmembrane helix</keyword>
<accession>A0A285SGP7</accession>
<gene>
    <name evidence="2" type="ORF">SAMN05421512_105202</name>
</gene>
<keyword evidence="1" id="KW-0812">Transmembrane</keyword>
<evidence type="ECO:0000256" key="1">
    <source>
        <dbReference type="SAM" id="Phobius"/>
    </source>
</evidence>
<keyword evidence="3" id="KW-1185">Reference proteome</keyword>
<proteinExistence type="predicted"/>
<sequence length="69" mass="7069">MTWLNRFLLVNLTTGLLAGCAAAVGYLQSIGELGLFIREPLATAMVLWGFAASTGIGATGTGLGLLGQE</sequence>
<dbReference type="EMBL" id="OBML01000005">
    <property type="protein sequence ID" value="SOC06769.1"/>
    <property type="molecule type" value="Genomic_DNA"/>
</dbReference>
<organism evidence="2 3">
    <name type="scientific">Stappia indica</name>
    <dbReference type="NCBI Taxonomy" id="538381"/>
    <lineage>
        <taxon>Bacteria</taxon>
        <taxon>Pseudomonadati</taxon>
        <taxon>Pseudomonadota</taxon>
        <taxon>Alphaproteobacteria</taxon>
        <taxon>Hyphomicrobiales</taxon>
        <taxon>Stappiaceae</taxon>
        <taxon>Stappia</taxon>
    </lineage>
</organism>
<feature type="transmembrane region" description="Helical" evidence="1">
    <location>
        <begin position="46"/>
        <end position="66"/>
    </location>
</feature>
<dbReference type="PROSITE" id="PS51257">
    <property type="entry name" value="PROKAR_LIPOPROTEIN"/>
    <property type="match status" value="1"/>
</dbReference>
<evidence type="ECO:0000313" key="2">
    <source>
        <dbReference type="EMBL" id="SOC06769.1"/>
    </source>
</evidence>
<name>A0A285SGP7_9HYPH</name>
<evidence type="ECO:0000313" key="3">
    <source>
        <dbReference type="Proteomes" id="UP000219331"/>
    </source>
</evidence>
<keyword evidence="1" id="KW-0472">Membrane</keyword>
<dbReference type="Proteomes" id="UP000219331">
    <property type="component" value="Unassembled WGS sequence"/>
</dbReference>
<dbReference type="AlphaFoldDB" id="A0A285SGP7"/>
<reference evidence="2 3" key="1">
    <citation type="submission" date="2017-08" db="EMBL/GenBank/DDBJ databases">
        <authorList>
            <person name="de Groot N.N."/>
        </authorList>
    </citation>
    <scope>NUCLEOTIDE SEQUENCE [LARGE SCALE GENOMIC DNA]</scope>
    <source>
        <strain evidence="2 3">USBA 352</strain>
    </source>
</reference>
<dbReference type="STRING" id="538381.GCA_001696535_02088"/>
<protein>
    <submittedName>
        <fullName evidence="2">Uncharacterized protein</fullName>
    </submittedName>
</protein>